<dbReference type="EMBL" id="LSZO01000192">
    <property type="protein sequence ID" value="KXU35754.1"/>
    <property type="molecule type" value="Genomic_DNA"/>
</dbReference>
<reference evidence="8 9" key="1">
    <citation type="submission" date="2016-02" db="EMBL/GenBank/DDBJ databases">
        <authorList>
            <person name="Wen L."/>
            <person name="He K."/>
            <person name="Yang H."/>
        </authorList>
    </citation>
    <scope>NUCLEOTIDE SEQUENCE [LARGE SCALE GENOMIC DNA]</scope>
    <source>
        <strain evidence="8 9">CV58</strain>
    </source>
</reference>
<dbReference type="GO" id="GO:0030170">
    <property type="term" value="F:pyridoxal phosphate binding"/>
    <property type="evidence" value="ECO:0007669"/>
    <property type="project" value="InterPro"/>
</dbReference>
<dbReference type="SUPFAM" id="SSF53383">
    <property type="entry name" value="PLP-dependent transferases"/>
    <property type="match status" value="1"/>
</dbReference>
<name>A0A139SMP2_9GAMM</name>
<dbReference type="Pfam" id="PF00155">
    <property type="entry name" value="Aminotran_1_2"/>
    <property type="match status" value="1"/>
</dbReference>
<dbReference type="InterPro" id="IPR004838">
    <property type="entry name" value="NHTrfase_class1_PyrdxlP-BS"/>
</dbReference>
<dbReference type="InterPro" id="IPR015421">
    <property type="entry name" value="PyrdxlP-dep_Trfase_major"/>
</dbReference>
<dbReference type="PROSITE" id="PS00105">
    <property type="entry name" value="AA_TRANSFER_CLASS_1"/>
    <property type="match status" value="1"/>
</dbReference>
<dbReference type="InterPro" id="IPR004839">
    <property type="entry name" value="Aminotransferase_I/II_large"/>
</dbReference>
<dbReference type="AlphaFoldDB" id="A0A139SMP2"/>
<dbReference type="OrthoDB" id="9803354at2"/>
<dbReference type="Gene3D" id="3.40.640.10">
    <property type="entry name" value="Type I PLP-dependent aspartate aminotransferase-like (Major domain)"/>
    <property type="match status" value="1"/>
</dbReference>
<dbReference type="InterPro" id="IPR050596">
    <property type="entry name" value="AspAT/PAT-like"/>
</dbReference>
<sequence length="395" mass="42920">MKYSSITRRISGEAVAAWDIHFAAAAAQSRGEDVIVLSIGDPDFATDSEICAAACKALAEGDTHYTDMSGRLPLREAIAARQQKVLGIECSAEQVAVVAGTQNGLYSVATCLFEAPDEVLVPEPMYLTYPASISAGGATLVPIAQPAEQDFRLNPQALEAAITPRTRGIAIATPNNPSGNVYSDAELEAIAAVAIKHDLWVISDEVYDQMTYERAHRSIATLPGMRERTVIIGSLSKSHAMTGWRVGWVIGSPELMKHLDNLLLCMFYGLPGFIQQAALKALELNDKIVEQAKTTFRRRRDLVVAALQDAPLISCKVPEAGMFMLVDVRKSGLSSMDFAWKLFRETGVSVLDAEAFGPSCRGFVRLSFTVSDTQLSEACSRIARFTARLQAEMKR</sequence>
<keyword evidence="9" id="KW-1185">Reference proteome</keyword>
<dbReference type="PANTHER" id="PTHR46383">
    <property type="entry name" value="ASPARTATE AMINOTRANSFERASE"/>
    <property type="match status" value="1"/>
</dbReference>
<dbReference type="PANTHER" id="PTHR46383:SF1">
    <property type="entry name" value="ASPARTATE AMINOTRANSFERASE"/>
    <property type="match status" value="1"/>
</dbReference>
<evidence type="ECO:0000256" key="2">
    <source>
        <dbReference type="ARBA" id="ARBA00007441"/>
    </source>
</evidence>
<dbReference type="InterPro" id="IPR015424">
    <property type="entry name" value="PyrdxlP-dep_Trfase"/>
</dbReference>
<dbReference type="InterPro" id="IPR015422">
    <property type="entry name" value="PyrdxlP-dep_Trfase_small"/>
</dbReference>
<dbReference type="GO" id="GO:0006520">
    <property type="term" value="P:amino acid metabolic process"/>
    <property type="evidence" value="ECO:0007669"/>
    <property type="project" value="InterPro"/>
</dbReference>
<evidence type="ECO:0000256" key="4">
    <source>
        <dbReference type="ARBA" id="ARBA00022679"/>
    </source>
</evidence>
<evidence type="ECO:0000313" key="8">
    <source>
        <dbReference type="EMBL" id="KXU35754.1"/>
    </source>
</evidence>
<dbReference type="Gene3D" id="3.90.1150.10">
    <property type="entry name" value="Aspartate Aminotransferase, domain 1"/>
    <property type="match status" value="1"/>
</dbReference>
<dbReference type="FunFam" id="3.40.640.10:FF:000033">
    <property type="entry name" value="Aspartate aminotransferase"/>
    <property type="match status" value="1"/>
</dbReference>
<keyword evidence="5" id="KW-0663">Pyridoxal phosphate</keyword>
<evidence type="ECO:0000256" key="1">
    <source>
        <dbReference type="ARBA" id="ARBA00001933"/>
    </source>
</evidence>
<accession>A0A139SMP2</accession>
<evidence type="ECO:0000259" key="7">
    <source>
        <dbReference type="Pfam" id="PF00155"/>
    </source>
</evidence>
<comment type="similarity">
    <text evidence="2 6">Belongs to the class-I pyridoxal-phosphate-dependent aminotransferase family.</text>
</comment>
<evidence type="ECO:0000256" key="6">
    <source>
        <dbReference type="RuleBase" id="RU000481"/>
    </source>
</evidence>
<feature type="domain" description="Aminotransferase class I/classII large" evidence="7">
    <location>
        <begin position="33"/>
        <end position="382"/>
    </location>
</feature>
<dbReference type="CDD" id="cd00609">
    <property type="entry name" value="AAT_like"/>
    <property type="match status" value="1"/>
</dbReference>
<comment type="caution">
    <text evidence="8">The sequence shown here is derived from an EMBL/GenBank/DDBJ whole genome shotgun (WGS) entry which is preliminary data.</text>
</comment>
<evidence type="ECO:0000256" key="5">
    <source>
        <dbReference type="ARBA" id="ARBA00022898"/>
    </source>
</evidence>
<evidence type="ECO:0000256" key="3">
    <source>
        <dbReference type="ARBA" id="ARBA00022576"/>
    </source>
</evidence>
<evidence type="ECO:0000313" key="9">
    <source>
        <dbReference type="Proteomes" id="UP000072660"/>
    </source>
</evidence>
<keyword evidence="4 6" id="KW-0808">Transferase</keyword>
<dbReference type="GO" id="GO:0008483">
    <property type="term" value="F:transaminase activity"/>
    <property type="evidence" value="ECO:0007669"/>
    <property type="project" value="UniProtKB-KW"/>
</dbReference>
<keyword evidence="3 6" id="KW-0032">Aminotransferase</keyword>
<proteinExistence type="inferred from homology"/>
<gene>
    <name evidence="8" type="ORF">AXE65_06175</name>
</gene>
<organism evidence="8 9">
    <name type="scientific">Ventosimonas gracilis</name>
    <dbReference type="NCBI Taxonomy" id="1680762"/>
    <lineage>
        <taxon>Bacteria</taxon>
        <taxon>Pseudomonadati</taxon>
        <taxon>Pseudomonadota</taxon>
        <taxon>Gammaproteobacteria</taxon>
        <taxon>Pseudomonadales</taxon>
        <taxon>Ventosimonadaceae</taxon>
        <taxon>Ventosimonas</taxon>
    </lineage>
</organism>
<dbReference type="Proteomes" id="UP000072660">
    <property type="component" value="Unassembled WGS sequence"/>
</dbReference>
<comment type="cofactor">
    <cofactor evidence="1 6">
        <name>pyridoxal 5'-phosphate</name>
        <dbReference type="ChEBI" id="CHEBI:597326"/>
    </cofactor>
</comment>
<dbReference type="EC" id="2.6.1.-" evidence="6"/>
<dbReference type="RefSeq" id="WP_068392326.1">
    <property type="nucleotide sequence ID" value="NZ_LSZO01000192.1"/>
</dbReference>
<protein>
    <recommendedName>
        <fullName evidence="6">Aminotransferase</fullName>
        <ecNumber evidence="6">2.6.1.-</ecNumber>
    </recommendedName>
</protein>